<evidence type="ECO:0000313" key="3">
    <source>
        <dbReference type="Proteomes" id="UP000694865"/>
    </source>
</evidence>
<dbReference type="InterPro" id="IPR038538">
    <property type="entry name" value="MTERF_sf"/>
</dbReference>
<name>A0ABM0LYG9_SACKO</name>
<dbReference type="PANTHER" id="PTHR13068:SF112">
    <property type="entry name" value="TRANSCRIPTION TERMINATION FACTOR 3, MITOCHONDRIAL"/>
    <property type="match status" value="1"/>
</dbReference>
<organism evidence="3 4">
    <name type="scientific">Saccoglossus kowalevskii</name>
    <name type="common">Acorn worm</name>
    <dbReference type="NCBI Taxonomy" id="10224"/>
    <lineage>
        <taxon>Eukaryota</taxon>
        <taxon>Metazoa</taxon>
        <taxon>Hemichordata</taxon>
        <taxon>Enteropneusta</taxon>
        <taxon>Harrimaniidae</taxon>
        <taxon>Saccoglossus</taxon>
    </lineage>
</organism>
<proteinExistence type="inferred from homology"/>
<protein>
    <submittedName>
        <fullName evidence="4">mTERF domain-containing protein 1, mitochondrial-like</fullName>
    </submittedName>
</protein>
<dbReference type="Proteomes" id="UP000694865">
    <property type="component" value="Unplaced"/>
</dbReference>
<evidence type="ECO:0000256" key="1">
    <source>
        <dbReference type="ARBA" id="ARBA00007692"/>
    </source>
</evidence>
<keyword evidence="3" id="KW-1185">Reference proteome</keyword>
<dbReference type="RefSeq" id="XP_006812810.1">
    <property type="nucleotide sequence ID" value="XM_006812747.1"/>
</dbReference>
<reference evidence="4" key="1">
    <citation type="submission" date="2025-08" db="UniProtKB">
        <authorList>
            <consortium name="RefSeq"/>
        </authorList>
    </citation>
    <scope>IDENTIFICATION</scope>
    <source>
        <tissue evidence="4">Testes</tissue>
    </source>
</reference>
<keyword evidence="2" id="KW-0809">Transit peptide</keyword>
<dbReference type="GeneID" id="100367198"/>
<comment type="similarity">
    <text evidence="1">Belongs to the mTERF family.</text>
</comment>
<dbReference type="SMART" id="SM00733">
    <property type="entry name" value="Mterf"/>
    <property type="match status" value="4"/>
</dbReference>
<dbReference type="Gene3D" id="1.25.70.10">
    <property type="entry name" value="Transcription termination factor 3, mitochondrial"/>
    <property type="match status" value="1"/>
</dbReference>
<gene>
    <name evidence="4" type="primary">LOC100367198</name>
</gene>
<dbReference type="PANTHER" id="PTHR13068">
    <property type="entry name" value="CGI-12 PROTEIN-RELATED"/>
    <property type="match status" value="1"/>
</dbReference>
<sequence length="455" mass="53296">MASWKLRTTVRVLLSSSRKHCHLLRLPNTRMFYWMPRIQYVPNYVSWSKKTYCVSWDPGPSEDQIHHRDADCNGNKDDDLDLFKLSQFNEKRREDELNDIVIDDNDTEGKKVPSIRNGKQGLVTHKMFEDLDDEFLESIQPYITPQLPVSPTFATYVDQSETLSNLVKIGMDLSKVQKRWTFKDNLIKMDFDKDIKDKLSFLHHVGVDDSLLGKFLTKNPFILMESVDNLEARVAYLNLKNFTDEAISQIITRAPYFLNFSIKRIDNKLGFYRKELSLTGNETRYLITRNPKVTKKNIHPEDFRCLLLPGKLATVKRSIFALKEQMRFSQKEFKKMVLNQPKILQTGKFKLLSTFDYLHNTVGLKHKQFVQFPSVFRSSLPRIKERHQYLSSLGRAQYNPTQPGYVTLEKLAILPDDLFCKDIASPEMLQVFFLLFLQIFQRKPEEFFRMDACSG</sequence>
<evidence type="ECO:0000313" key="4">
    <source>
        <dbReference type="RefSeq" id="XP_006812810.1"/>
    </source>
</evidence>
<dbReference type="Pfam" id="PF02536">
    <property type="entry name" value="mTERF"/>
    <property type="match status" value="1"/>
</dbReference>
<dbReference type="InterPro" id="IPR003690">
    <property type="entry name" value="MTERF"/>
</dbReference>
<accession>A0ABM0LYG9</accession>
<evidence type="ECO:0000256" key="2">
    <source>
        <dbReference type="ARBA" id="ARBA00022946"/>
    </source>
</evidence>